<dbReference type="GO" id="GO:0005737">
    <property type="term" value="C:cytoplasm"/>
    <property type="evidence" value="ECO:0007669"/>
    <property type="project" value="TreeGrafter"/>
</dbReference>
<evidence type="ECO:0000256" key="2">
    <source>
        <dbReference type="ARBA" id="ARBA00010817"/>
    </source>
</evidence>
<dbReference type="Pfam" id="PF00730">
    <property type="entry name" value="HhH-GPD"/>
    <property type="match status" value="1"/>
</dbReference>
<feature type="domain" description="HhH-GPD" evidence="6">
    <location>
        <begin position="127"/>
        <end position="287"/>
    </location>
</feature>
<evidence type="ECO:0000256" key="1">
    <source>
        <dbReference type="ARBA" id="ARBA00000086"/>
    </source>
</evidence>
<dbReference type="CDD" id="cd00056">
    <property type="entry name" value="ENDO3c"/>
    <property type="match status" value="1"/>
</dbReference>
<evidence type="ECO:0000256" key="3">
    <source>
        <dbReference type="ARBA" id="ARBA00012000"/>
    </source>
</evidence>
<dbReference type="SUPFAM" id="SSF48150">
    <property type="entry name" value="DNA-glycosylase"/>
    <property type="match status" value="1"/>
</dbReference>
<reference evidence="7" key="1">
    <citation type="submission" date="2010-12" db="EMBL/GenBank/DDBJ databases">
        <title>Complete sequence of Bacillus cellulosilyticus DSM 2522.</title>
        <authorList>
            <consortium name="US DOE Joint Genome Institute"/>
            <person name="Lucas S."/>
            <person name="Copeland A."/>
            <person name="Lapidus A."/>
            <person name="Cheng J.-F."/>
            <person name="Bruce D."/>
            <person name="Goodwin L."/>
            <person name="Pitluck S."/>
            <person name="Chertkov O."/>
            <person name="Detter J.C."/>
            <person name="Han C."/>
            <person name="Tapia R."/>
            <person name="Land M."/>
            <person name="Hauser L."/>
            <person name="Jeffries C."/>
            <person name="Kyrpides N."/>
            <person name="Ivanova N."/>
            <person name="Mikhailova N."/>
            <person name="Brumm P."/>
            <person name="Mead D."/>
            <person name="Woyke T."/>
        </authorList>
    </citation>
    <scope>NUCLEOTIDE SEQUENCE [LARGE SCALE GENOMIC DNA]</scope>
    <source>
        <strain evidence="7">DSM 2522</strain>
    </source>
</reference>
<dbReference type="AlphaFoldDB" id="E6U0P5"/>
<dbReference type="Proteomes" id="UP000001401">
    <property type="component" value="Chromosome"/>
</dbReference>
<dbReference type="Gene3D" id="1.10.340.30">
    <property type="entry name" value="Hypothetical protein, domain 2"/>
    <property type="match status" value="1"/>
</dbReference>
<dbReference type="GO" id="GO:0032993">
    <property type="term" value="C:protein-DNA complex"/>
    <property type="evidence" value="ECO:0007669"/>
    <property type="project" value="TreeGrafter"/>
</dbReference>
<evidence type="ECO:0000259" key="6">
    <source>
        <dbReference type="SMART" id="SM00478"/>
    </source>
</evidence>
<evidence type="ECO:0000256" key="4">
    <source>
        <dbReference type="ARBA" id="ARBA00022763"/>
    </source>
</evidence>
<comment type="catalytic activity">
    <reaction evidence="1">
        <text>Hydrolysis of alkylated DNA, releasing 3-methyladenine, 3-methylguanine, 7-methylguanine and 7-methyladenine.</text>
        <dbReference type="EC" id="3.2.2.21"/>
    </reaction>
</comment>
<dbReference type="GO" id="GO:0043916">
    <property type="term" value="F:DNA-7-methylguanine glycosylase activity"/>
    <property type="evidence" value="ECO:0007669"/>
    <property type="project" value="TreeGrafter"/>
</dbReference>
<sequence>MGKQVFLKGPYNFYQALKRLTIDPLVDLNVEKQAIKLPIIVENNPLVVHVIQQGTFEEPRFMIQTEDTVNEAALMAELNRIFHWDKPLEDIYTFFQATELAALFQELRGTPFVCDFTLYGCLMKTIIHQQLNMTFAYELTKRFITTYGFKKKGVWFYPTADRVASLSVAELRELQFSQRKAEYVIDTSKLIAEGNLNLEALKNFSDEEVMDKLVRIRGIGRWTAECFLMFGLGRLDLFPVQDIGIQNGIKKYYQLDKKPEKEKMLEMSSHWKPYRTYASLYLWDYLET</sequence>
<dbReference type="Gene3D" id="1.10.1670.40">
    <property type="match status" value="1"/>
</dbReference>
<accession>E6U0P5</accession>
<dbReference type="EC" id="3.2.2.21" evidence="3"/>
<dbReference type="GO" id="GO:0006307">
    <property type="term" value="P:DNA alkylation repair"/>
    <property type="evidence" value="ECO:0007669"/>
    <property type="project" value="TreeGrafter"/>
</dbReference>
<gene>
    <name evidence="7" type="ordered locus">Bcell_0812</name>
</gene>
<proteinExistence type="inferred from homology"/>
<protein>
    <recommendedName>
        <fullName evidence="3">DNA-3-methyladenine glycosylase II</fullName>
        <ecNumber evidence="3">3.2.2.21</ecNumber>
    </recommendedName>
</protein>
<dbReference type="STRING" id="649639.Bcell_0812"/>
<dbReference type="RefSeq" id="WP_013487434.1">
    <property type="nucleotide sequence ID" value="NC_014829.1"/>
</dbReference>
<evidence type="ECO:0000313" key="8">
    <source>
        <dbReference type="Proteomes" id="UP000001401"/>
    </source>
</evidence>
<dbReference type="InterPro" id="IPR051912">
    <property type="entry name" value="Alkylbase_DNA_Glycosylase/TA"/>
</dbReference>
<dbReference type="SMART" id="SM00478">
    <property type="entry name" value="ENDO3c"/>
    <property type="match status" value="1"/>
</dbReference>
<evidence type="ECO:0000313" key="7">
    <source>
        <dbReference type="EMBL" id="ADU29093.1"/>
    </source>
</evidence>
<dbReference type="GO" id="GO:0032131">
    <property type="term" value="F:alkylated DNA binding"/>
    <property type="evidence" value="ECO:0007669"/>
    <property type="project" value="TreeGrafter"/>
</dbReference>
<dbReference type="HOGENOM" id="CLU_000445_72_3_9"/>
<dbReference type="EMBL" id="CP002394">
    <property type="protein sequence ID" value="ADU29093.1"/>
    <property type="molecule type" value="Genomic_DNA"/>
</dbReference>
<dbReference type="InterPro" id="IPR011257">
    <property type="entry name" value="DNA_glycosylase"/>
</dbReference>
<keyword evidence="4" id="KW-0227">DNA damage</keyword>
<dbReference type="InterPro" id="IPR003265">
    <property type="entry name" value="HhH-GPD_domain"/>
</dbReference>
<dbReference type="eggNOG" id="COG0122">
    <property type="taxonomic scope" value="Bacteria"/>
</dbReference>
<dbReference type="FunFam" id="1.10.340.30:FF:000004">
    <property type="entry name" value="DNA-3-methyladenine glycosylase II"/>
    <property type="match status" value="1"/>
</dbReference>
<dbReference type="OrthoDB" id="9785929at2"/>
<dbReference type="PANTHER" id="PTHR43003:SF5">
    <property type="entry name" value="DNA-3-METHYLADENINE GLYCOSYLASE"/>
    <property type="match status" value="1"/>
</dbReference>
<keyword evidence="5" id="KW-0234">DNA repair</keyword>
<keyword evidence="8" id="KW-1185">Reference proteome</keyword>
<name>E6U0P5_EVAC2</name>
<dbReference type="GO" id="GO:0006285">
    <property type="term" value="P:base-excision repair, AP site formation"/>
    <property type="evidence" value="ECO:0007669"/>
    <property type="project" value="TreeGrafter"/>
</dbReference>
<organism evidence="7 8">
    <name type="scientific">Evansella cellulosilytica (strain ATCC 21833 / DSM 2522 / FERM P-1141 / JCM 9156 / N-4)</name>
    <name type="common">Bacillus cellulosilyticus</name>
    <dbReference type="NCBI Taxonomy" id="649639"/>
    <lineage>
        <taxon>Bacteria</taxon>
        <taxon>Bacillati</taxon>
        <taxon>Bacillota</taxon>
        <taxon>Bacilli</taxon>
        <taxon>Bacillales</taxon>
        <taxon>Bacillaceae</taxon>
        <taxon>Evansella</taxon>
    </lineage>
</organism>
<evidence type="ECO:0000256" key="5">
    <source>
        <dbReference type="ARBA" id="ARBA00023204"/>
    </source>
</evidence>
<dbReference type="GO" id="GO:0008725">
    <property type="term" value="F:DNA-3-methyladenine glycosylase activity"/>
    <property type="evidence" value="ECO:0007669"/>
    <property type="project" value="TreeGrafter"/>
</dbReference>
<dbReference type="PANTHER" id="PTHR43003">
    <property type="entry name" value="DNA-3-METHYLADENINE GLYCOSYLASE"/>
    <property type="match status" value="1"/>
</dbReference>
<comment type="similarity">
    <text evidence="2">Belongs to the alkylbase DNA glycosidase AlkA family.</text>
</comment>
<dbReference type="KEGG" id="bco:Bcell_0812"/>